<accession>A0A4Q7IJK4</accession>
<evidence type="ECO:0000256" key="1">
    <source>
        <dbReference type="SAM" id="SignalP"/>
    </source>
</evidence>
<dbReference type="AlphaFoldDB" id="A0A4Q7IJK4"/>
<comment type="caution">
    <text evidence="2">The sequence shown here is derived from an EMBL/GenBank/DDBJ whole genome shotgun (WGS) entry which is preliminary data.</text>
</comment>
<feature type="chain" id="PRO_5020976763" description="Solute-binding protein family 3/N-terminal domain-containing protein" evidence="1">
    <location>
        <begin position="33"/>
        <end position="302"/>
    </location>
</feature>
<protein>
    <recommendedName>
        <fullName evidence="4">Solute-binding protein family 3/N-terminal domain-containing protein</fullName>
    </recommendedName>
</protein>
<keyword evidence="1" id="KW-0732">Signal</keyword>
<name>A0A4Q7IJK4_9GAMM</name>
<evidence type="ECO:0000313" key="2">
    <source>
        <dbReference type="EMBL" id="RZQ52324.1"/>
    </source>
</evidence>
<organism evidence="2 3">
    <name type="scientific">Pseudoalteromonas phenolica</name>
    <dbReference type="NCBI Taxonomy" id="161398"/>
    <lineage>
        <taxon>Bacteria</taxon>
        <taxon>Pseudomonadati</taxon>
        <taxon>Pseudomonadota</taxon>
        <taxon>Gammaproteobacteria</taxon>
        <taxon>Alteromonadales</taxon>
        <taxon>Pseudoalteromonadaceae</taxon>
        <taxon>Pseudoalteromonas</taxon>
    </lineage>
</organism>
<proteinExistence type="predicted"/>
<dbReference type="Proteomes" id="UP000291338">
    <property type="component" value="Unassembled WGS sequence"/>
</dbReference>
<gene>
    <name evidence="2" type="ORF">C1E23_14895</name>
</gene>
<evidence type="ECO:0008006" key="4">
    <source>
        <dbReference type="Google" id="ProtNLM"/>
    </source>
</evidence>
<evidence type="ECO:0000313" key="3">
    <source>
        <dbReference type="Proteomes" id="UP000291338"/>
    </source>
</evidence>
<feature type="signal peptide" evidence="1">
    <location>
        <begin position="1"/>
        <end position="32"/>
    </location>
</feature>
<reference evidence="2 3" key="1">
    <citation type="submission" date="2018-01" db="EMBL/GenBank/DDBJ databases">
        <title>Co-occurrence of chitin degradation, pigmentation and bioactivity in marine Pseudoalteromonas.</title>
        <authorList>
            <person name="Paulsen S."/>
            <person name="Gram L."/>
            <person name="Machado H."/>
        </authorList>
    </citation>
    <scope>NUCLEOTIDE SEQUENCE [LARGE SCALE GENOMIC DNA]</scope>
    <source>
        <strain evidence="2 3">S3898</strain>
    </source>
</reference>
<sequence>MGWIRSNLFFSYIVIKFLFVSALLGNAAHAFASNKIQIYVRDDVYLDYKRFLNGRSVTEVTDFTGQYIRRDVVDMILTQQALKLGGFDKEFEYQTGNVNFRNTKLLEQGKLLLSMDSYWLEDAKALEDFVYVTEPLIKKGQYYAGIFYAQHNKKMHRLSDFAQLPEYTSVSTPRWRTDWETLHNLPLKKLYVEHEWISQARMVNMAWADFMLMPLMPSLNNEFKLEGIELVAHPKLVVLLDGSRHLVVSKTHKYGASAYKALQKGLAELSSKGAIFTAYQQAGFIPDLTQYKVLNARVANTR</sequence>
<dbReference type="EMBL" id="PPSX01000061">
    <property type="protein sequence ID" value="RZQ52324.1"/>
    <property type="molecule type" value="Genomic_DNA"/>
</dbReference>